<comment type="caution">
    <text evidence="2">The sequence shown here is derived from an EMBL/GenBank/DDBJ whole genome shotgun (WGS) entry which is preliminary data.</text>
</comment>
<feature type="domain" description="DUF3991" evidence="1">
    <location>
        <begin position="129"/>
        <end position="197"/>
    </location>
</feature>
<dbReference type="Proteomes" id="UP000036923">
    <property type="component" value="Unassembled WGS sequence"/>
</dbReference>
<organism evidence="2 3">
    <name type="scientific">Pseudobacteroides cellulosolvens ATCC 35603 = DSM 2933</name>
    <dbReference type="NCBI Taxonomy" id="398512"/>
    <lineage>
        <taxon>Bacteria</taxon>
        <taxon>Bacillati</taxon>
        <taxon>Bacillota</taxon>
        <taxon>Clostridia</taxon>
        <taxon>Eubacteriales</taxon>
        <taxon>Oscillospiraceae</taxon>
        <taxon>Pseudobacteroides</taxon>
    </lineage>
</organism>
<dbReference type="InterPro" id="IPR025054">
    <property type="entry name" value="DUF3991"/>
</dbReference>
<evidence type="ECO:0000313" key="3">
    <source>
        <dbReference type="Proteomes" id="UP000036923"/>
    </source>
</evidence>
<dbReference type="GO" id="GO:0008270">
    <property type="term" value="F:zinc ion binding"/>
    <property type="evidence" value="ECO:0007669"/>
    <property type="project" value="InterPro"/>
</dbReference>
<dbReference type="InterPro" id="IPR036977">
    <property type="entry name" value="DNA_primase_Znf_CHC2"/>
</dbReference>
<dbReference type="SUPFAM" id="SSF57783">
    <property type="entry name" value="Zinc beta-ribbon"/>
    <property type="match status" value="1"/>
</dbReference>
<accession>A0A0L6JV55</accession>
<reference evidence="3" key="1">
    <citation type="submission" date="2015-07" db="EMBL/GenBank/DDBJ databases">
        <title>Near-Complete Genome Sequence of the Cellulolytic Bacterium Bacteroides (Pseudobacteroides) cellulosolvens ATCC 35603.</title>
        <authorList>
            <person name="Dassa B."/>
            <person name="Utturkar S.M."/>
            <person name="Klingeman D.M."/>
            <person name="Hurt R.A."/>
            <person name="Keller M."/>
            <person name="Xu J."/>
            <person name="Reddy Y.H.K."/>
            <person name="Borovok I."/>
            <person name="Grinberg I.R."/>
            <person name="Lamed R."/>
            <person name="Zhivin O."/>
            <person name="Bayer E.A."/>
            <person name="Brown S.D."/>
        </authorList>
    </citation>
    <scope>NUCLEOTIDE SEQUENCE [LARGE SCALE GENOMIC DNA]</scope>
    <source>
        <strain evidence="3">DSM 2933</strain>
    </source>
</reference>
<dbReference type="GO" id="GO:0006260">
    <property type="term" value="P:DNA replication"/>
    <property type="evidence" value="ECO:0007669"/>
    <property type="project" value="InterPro"/>
</dbReference>
<dbReference type="AlphaFoldDB" id="A0A0L6JV55"/>
<dbReference type="eggNOG" id="COG0358">
    <property type="taxonomic scope" value="Bacteria"/>
</dbReference>
<sequence length="350" mass="40371">MTTKTRKLYRHFTDEEIQRANSVNLLDLARQYGFQLEKGGRKAMHAKKSGGLYIFKDSNRFYHWTADEKGGPIDFVMKYGNASYQEAVAMLLGERYESYTRESVAYVKEDKGAVLLPDKAENFKRVYWYLISIRGIDPQIVSSLMNEKKIYQEAKYGNCVFVGYDETGNAKYCSMRGTYGSKPFKMDAVNSDKSYPFVIEGKGNLMFVCESPIDAMSHATLAGMYEKDWKDNHRISLGCTWDGALERYLSWHPEINKIIFALDNDYLAKDKDGYYKNWGQLAARKWCDKYSEMGYDVAIHRPHLKDFNQDLLGIREGKSPADLDNIRENELRAEFEKDAVDENSLEGLEP</sequence>
<dbReference type="RefSeq" id="WP_036935398.1">
    <property type="nucleotide sequence ID" value="NZ_JQKC01000001.1"/>
</dbReference>
<evidence type="ECO:0000259" key="1">
    <source>
        <dbReference type="Pfam" id="PF13154"/>
    </source>
</evidence>
<dbReference type="GO" id="GO:0003677">
    <property type="term" value="F:DNA binding"/>
    <property type="evidence" value="ECO:0007669"/>
    <property type="project" value="InterPro"/>
</dbReference>
<gene>
    <name evidence="2" type="ORF">Bccel_4814</name>
</gene>
<keyword evidence="3" id="KW-1185">Reference proteome</keyword>
<dbReference type="OrthoDB" id="9802530at2"/>
<dbReference type="Gene3D" id="3.40.1360.10">
    <property type="match status" value="1"/>
</dbReference>
<dbReference type="EMBL" id="LGTC01000001">
    <property type="protein sequence ID" value="KNY29540.1"/>
    <property type="molecule type" value="Genomic_DNA"/>
</dbReference>
<name>A0A0L6JV55_9FIRM</name>
<dbReference type="Pfam" id="PF13155">
    <property type="entry name" value="Toprim_2"/>
    <property type="match status" value="1"/>
</dbReference>
<dbReference type="Pfam" id="PF13154">
    <property type="entry name" value="DUF3991"/>
    <property type="match status" value="1"/>
</dbReference>
<dbReference type="Gene3D" id="3.90.580.10">
    <property type="entry name" value="Zinc finger, CHC2-type domain"/>
    <property type="match status" value="1"/>
</dbReference>
<protein>
    <recommendedName>
        <fullName evidence="1">DUF3991 domain-containing protein</fullName>
    </recommendedName>
</protein>
<evidence type="ECO:0000313" key="2">
    <source>
        <dbReference type="EMBL" id="KNY29540.1"/>
    </source>
</evidence>
<dbReference type="STRING" id="398512.Bccel_4814"/>
<dbReference type="PATRIC" id="fig|398512.5.peg.5045"/>
<proteinExistence type="predicted"/>